<protein>
    <recommendedName>
        <fullName evidence="3">ABC transporter domain-containing protein</fullName>
    </recommendedName>
</protein>
<dbReference type="EMBL" id="JBAWKY010000002">
    <property type="protein sequence ID" value="MEI4462723.1"/>
    <property type="molecule type" value="Genomic_DNA"/>
</dbReference>
<keyword evidence="2" id="KW-1185">Reference proteome</keyword>
<evidence type="ECO:0000313" key="1">
    <source>
        <dbReference type="EMBL" id="MEI4462723.1"/>
    </source>
</evidence>
<name>A0ABU8EII3_9BACL</name>
<dbReference type="Proteomes" id="UP001387110">
    <property type="component" value="Unassembled WGS sequence"/>
</dbReference>
<gene>
    <name evidence="1" type="ORF">SZL87_09830</name>
</gene>
<accession>A0ABU8EII3</accession>
<comment type="caution">
    <text evidence="1">The sequence shown here is derived from an EMBL/GenBank/DDBJ whole genome shotgun (WGS) entry which is preliminary data.</text>
</comment>
<dbReference type="RefSeq" id="WP_336449253.1">
    <property type="nucleotide sequence ID" value="NZ_JBAWKY010000002.1"/>
</dbReference>
<evidence type="ECO:0000313" key="2">
    <source>
        <dbReference type="Proteomes" id="UP001387110"/>
    </source>
</evidence>
<proteinExistence type="predicted"/>
<reference evidence="1 2" key="1">
    <citation type="submission" date="2023-12" db="EMBL/GenBank/DDBJ databases">
        <authorList>
            <person name="Easwaran N."/>
            <person name="Lazarus H.P.S."/>
        </authorList>
    </citation>
    <scope>NUCLEOTIDE SEQUENCE [LARGE SCALE GENOMIC DNA]</scope>
    <source>
        <strain evidence="1 2">VIT-2023</strain>
    </source>
</reference>
<sequence>MIMFKNVSYGGKKRQLKLNNCSVDLGEHSILIGNTKSELRELASVLTGRIKIDGGEVIGDLNSLPHTIDVSNPFLLRHLSVDKIVNKLSKKNSMRMDIWDKVPKYEQFDQLPNHQKLIVLVEIARLQGKEVVILLCPEDDLSFKQLPLFESYLKEIKDISLLLLTTKEYWNDRLKHYSLLYLTNGQFSIERR</sequence>
<organism evidence="1 2">
    <name type="scientific">Exiguobacterium indicum</name>
    <dbReference type="NCBI Taxonomy" id="296995"/>
    <lineage>
        <taxon>Bacteria</taxon>
        <taxon>Bacillati</taxon>
        <taxon>Bacillota</taxon>
        <taxon>Bacilli</taxon>
        <taxon>Bacillales</taxon>
        <taxon>Bacillales Family XII. Incertae Sedis</taxon>
        <taxon>Exiguobacterium</taxon>
    </lineage>
</organism>
<evidence type="ECO:0008006" key="3">
    <source>
        <dbReference type="Google" id="ProtNLM"/>
    </source>
</evidence>